<evidence type="ECO:0000256" key="3">
    <source>
        <dbReference type="ARBA" id="ARBA00022679"/>
    </source>
</evidence>
<dbReference type="EMBL" id="JBHSCY010000002">
    <property type="protein sequence ID" value="MFC4269011.1"/>
    <property type="molecule type" value="Genomic_DNA"/>
</dbReference>
<dbReference type="PANTHER" id="PTHR43630:SF1">
    <property type="entry name" value="POLY-BETA-1,6-N-ACETYL-D-GLUCOSAMINE SYNTHASE"/>
    <property type="match status" value="1"/>
</dbReference>
<feature type="transmembrane region" description="Helical" evidence="5">
    <location>
        <begin position="423"/>
        <end position="446"/>
    </location>
</feature>
<comment type="similarity">
    <text evidence="1">Belongs to the glycosyltransferase 2 family.</text>
</comment>
<evidence type="ECO:0000313" key="8">
    <source>
        <dbReference type="EMBL" id="MFC4269011.1"/>
    </source>
</evidence>
<feature type="transmembrane region" description="Helical" evidence="5">
    <location>
        <begin position="12"/>
        <end position="35"/>
    </location>
</feature>
<keyword evidence="9" id="KW-1185">Reference proteome</keyword>
<accession>A0ABV8R9G9</accession>
<evidence type="ECO:0000259" key="7">
    <source>
        <dbReference type="Pfam" id="PF13632"/>
    </source>
</evidence>
<protein>
    <submittedName>
        <fullName evidence="8">Glycosyltransferase</fullName>
        <ecNumber evidence="8">2.4.-.-</ecNumber>
    </submittedName>
</protein>
<dbReference type="Pfam" id="PF00535">
    <property type="entry name" value="Glycos_transf_2"/>
    <property type="match status" value="1"/>
</dbReference>
<sequence>MFEIFVKVYEYFIFFYATSLILSYIVLAIFSFIAINRYKSYNTDIDDEELINSDLAPGISVIAPAYNEEKTIIVNVKSLLTLNYPKFEVIIVNDGSKDKTLDLLTEEFELVEAPFAYVEKIKTKPYKRTFKSTNPKYDILTVIDKENGGTKADAFNAGLNASVFPYYLNTDVDCILARNTLTKMIKPILSDKKRVIAVGATLRMSNNCDIEDGVITRVRPPKALIPRFQELEYIRSYLLGKMGWELINSVPNVSGGLGMFDKEIAIKAGGYGADSHAEDMDMMTRMAAHMMNNRLDYKIGYIPLSCCWTEGPPNLQILNRQRTRWASGLFQMFTDHRKILFNPNYKRLGLITFPYIFIFEFLAPIIEAFGILFSIFLLFYGYVNWNFAPLILLYSYTFAIMISSVVIIWDQMTFKYYNTTREVISLFLTAFIEPILYHPLIMFFSLKGYFSFITSRELAWGTMTRQGFEKEDDKKGGGNKGNNSGGDNTKRKSIFDRLKNKKDSNEIEPIKT</sequence>
<dbReference type="PANTHER" id="PTHR43630">
    <property type="entry name" value="POLY-BETA-1,6-N-ACETYL-D-GLUCOSAMINE SYNTHASE"/>
    <property type="match status" value="1"/>
</dbReference>
<dbReference type="InterPro" id="IPR001173">
    <property type="entry name" value="Glyco_trans_2-like"/>
</dbReference>
<dbReference type="EC" id="2.4.-.-" evidence="8"/>
<keyword evidence="5" id="KW-0472">Membrane</keyword>
<dbReference type="Proteomes" id="UP001595826">
    <property type="component" value="Unassembled WGS sequence"/>
</dbReference>
<evidence type="ECO:0000259" key="6">
    <source>
        <dbReference type="Pfam" id="PF00535"/>
    </source>
</evidence>
<feature type="domain" description="Glycosyltransferase 2-like" evidence="6">
    <location>
        <begin position="60"/>
        <end position="200"/>
    </location>
</feature>
<comment type="caution">
    <text evidence="8">The sequence shown here is derived from an EMBL/GenBank/DDBJ whole genome shotgun (WGS) entry which is preliminary data.</text>
</comment>
<keyword evidence="3 8" id="KW-0808">Transferase</keyword>
<feature type="domain" description="Glycosyltransferase 2-like" evidence="7">
    <location>
        <begin position="255"/>
        <end position="401"/>
    </location>
</feature>
<keyword evidence="2 8" id="KW-0328">Glycosyltransferase</keyword>
<feature type="transmembrane region" description="Helical" evidence="5">
    <location>
        <begin position="355"/>
        <end position="379"/>
    </location>
</feature>
<evidence type="ECO:0000256" key="5">
    <source>
        <dbReference type="SAM" id="Phobius"/>
    </source>
</evidence>
<dbReference type="SUPFAM" id="SSF53448">
    <property type="entry name" value="Nucleotide-diphospho-sugar transferases"/>
    <property type="match status" value="1"/>
</dbReference>
<proteinExistence type="inferred from homology"/>
<feature type="compositionally biased region" description="Basic and acidic residues" evidence="4">
    <location>
        <begin position="488"/>
        <end position="512"/>
    </location>
</feature>
<dbReference type="Pfam" id="PF13632">
    <property type="entry name" value="Glyco_trans_2_3"/>
    <property type="match status" value="1"/>
</dbReference>
<evidence type="ECO:0000313" key="9">
    <source>
        <dbReference type="Proteomes" id="UP001595826"/>
    </source>
</evidence>
<dbReference type="InterPro" id="IPR029044">
    <property type="entry name" value="Nucleotide-diphossugar_trans"/>
</dbReference>
<dbReference type="CDD" id="cd06423">
    <property type="entry name" value="CESA_like"/>
    <property type="match status" value="1"/>
</dbReference>
<evidence type="ECO:0000256" key="2">
    <source>
        <dbReference type="ARBA" id="ARBA00022676"/>
    </source>
</evidence>
<evidence type="ECO:0000256" key="4">
    <source>
        <dbReference type="SAM" id="MobiDB-lite"/>
    </source>
</evidence>
<dbReference type="Gene3D" id="3.90.550.10">
    <property type="entry name" value="Spore Coat Polysaccharide Biosynthesis Protein SpsA, Chain A"/>
    <property type="match status" value="1"/>
</dbReference>
<dbReference type="GO" id="GO:0016757">
    <property type="term" value="F:glycosyltransferase activity"/>
    <property type="evidence" value="ECO:0007669"/>
    <property type="project" value="UniProtKB-KW"/>
</dbReference>
<organism evidence="8 9">
    <name type="scientific">Polaribacter marinivivus</name>
    <dbReference type="NCBI Taxonomy" id="1524260"/>
    <lineage>
        <taxon>Bacteria</taxon>
        <taxon>Pseudomonadati</taxon>
        <taxon>Bacteroidota</taxon>
        <taxon>Flavobacteriia</taxon>
        <taxon>Flavobacteriales</taxon>
        <taxon>Flavobacteriaceae</taxon>
    </lineage>
</organism>
<evidence type="ECO:0000256" key="1">
    <source>
        <dbReference type="ARBA" id="ARBA00006739"/>
    </source>
</evidence>
<keyword evidence="5" id="KW-1133">Transmembrane helix</keyword>
<gene>
    <name evidence="8" type="ORF">ACFOWD_08865</name>
</gene>
<feature type="transmembrane region" description="Helical" evidence="5">
    <location>
        <begin position="391"/>
        <end position="411"/>
    </location>
</feature>
<keyword evidence="5" id="KW-0812">Transmembrane</keyword>
<reference evidence="9" key="1">
    <citation type="journal article" date="2019" name="Int. J. Syst. Evol. Microbiol.">
        <title>The Global Catalogue of Microorganisms (GCM) 10K type strain sequencing project: providing services to taxonomists for standard genome sequencing and annotation.</title>
        <authorList>
            <consortium name="The Broad Institute Genomics Platform"/>
            <consortium name="The Broad Institute Genome Sequencing Center for Infectious Disease"/>
            <person name="Wu L."/>
            <person name="Ma J."/>
        </authorList>
    </citation>
    <scope>NUCLEOTIDE SEQUENCE [LARGE SCALE GENOMIC DNA]</scope>
    <source>
        <strain evidence="9">CECT 8655</strain>
    </source>
</reference>
<feature type="region of interest" description="Disordered" evidence="4">
    <location>
        <begin position="468"/>
        <end position="512"/>
    </location>
</feature>
<name>A0ABV8R9G9_9FLAO</name>
<dbReference type="RefSeq" id="WP_377409888.1">
    <property type="nucleotide sequence ID" value="NZ_JBHSCY010000002.1"/>
</dbReference>